<dbReference type="Pfam" id="PF03166">
    <property type="entry name" value="MH2"/>
    <property type="match status" value="1"/>
</dbReference>
<dbReference type="GO" id="GO:0009791">
    <property type="term" value="P:post-embryonic development"/>
    <property type="evidence" value="ECO:0007669"/>
    <property type="project" value="UniProtKB-ARBA"/>
</dbReference>
<reference evidence="5" key="1">
    <citation type="submission" date="2022-11" db="UniProtKB">
        <authorList>
            <consortium name="WormBaseParasite"/>
        </authorList>
    </citation>
    <scope>IDENTIFICATION</scope>
</reference>
<evidence type="ECO:0000313" key="4">
    <source>
        <dbReference type="Proteomes" id="UP000887564"/>
    </source>
</evidence>
<dbReference type="GO" id="GO:0051239">
    <property type="term" value="P:regulation of multicellular organismal process"/>
    <property type="evidence" value="ECO:0007669"/>
    <property type="project" value="UniProtKB-ARBA"/>
</dbReference>
<dbReference type="AlphaFoldDB" id="A0A914RUA4"/>
<evidence type="ECO:0000313" key="5">
    <source>
        <dbReference type="WBParaSite" id="PEQ_0000984701-mRNA-1"/>
    </source>
</evidence>
<keyword evidence="1" id="KW-0805">Transcription regulation</keyword>
<evidence type="ECO:0000256" key="1">
    <source>
        <dbReference type="ARBA" id="ARBA00023015"/>
    </source>
</evidence>
<evidence type="ECO:0000256" key="2">
    <source>
        <dbReference type="ARBA" id="ARBA00023163"/>
    </source>
</evidence>
<dbReference type="PANTHER" id="PTHR13703">
    <property type="entry name" value="SMAD"/>
    <property type="match status" value="1"/>
</dbReference>
<dbReference type="InterPro" id="IPR008984">
    <property type="entry name" value="SMAD_FHA_dom_sf"/>
</dbReference>
<sequence length="52" mass="6234">MINRRYNNVYELTKMCFIRISFVKGWGPDYHRQDVTSTPCWMEMQLHGPLAV</sequence>
<evidence type="ECO:0000259" key="3">
    <source>
        <dbReference type="PROSITE" id="PS51076"/>
    </source>
</evidence>
<keyword evidence="4" id="KW-1185">Reference proteome</keyword>
<organism evidence="4 5">
    <name type="scientific">Parascaris equorum</name>
    <name type="common">Equine roundworm</name>
    <dbReference type="NCBI Taxonomy" id="6256"/>
    <lineage>
        <taxon>Eukaryota</taxon>
        <taxon>Metazoa</taxon>
        <taxon>Ecdysozoa</taxon>
        <taxon>Nematoda</taxon>
        <taxon>Chromadorea</taxon>
        <taxon>Rhabditida</taxon>
        <taxon>Spirurina</taxon>
        <taxon>Ascaridomorpha</taxon>
        <taxon>Ascaridoidea</taxon>
        <taxon>Ascarididae</taxon>
        <taxon>Parascaris</taxon>
    </lineage>
</organism>
<dbReference type="GO" id="GO:0000978">
    <property type="term" value="F:RNA polymerase II cis-regulatory region sequence-specific DNA binding"/>
    <property type="evidence" value="ECO:0007669"/>
    <property type="project" value="TreeGrafter"/>
</dbReference>
<dbReference type="GO" id="GO:0000981">
    <property type="term" value="F:DNA-binding transcription factor activity, RNA polymerase II-specific"/>
    <property type="evidence" value="ECO:0007669"/>
    <property type="project" value="TreeGrafter"/>
</dbReference>
<feature type="domain" description="MH2" evidence="3">
    <location>
        <begin position="1"/>
        <end position="52"/>
    </location>
</feature>
<dbReference type="GO" id="GO:0050793">
    <property type="term" value="P:regulation of developmental process"/>
    <property type="evidence" value="ECO:0007669"/>
    <property type="project" value="UniProtKB-ARBA"/>
</dbReference>
<keyword evidence="2" id="KW-0804">Transcription</keyword>
<dbReference type="GO" id="GO:0060395">
    <property type="term" value="P:SMAD protein signal transduction"/>
    <property type="evidence" value="ECO:0007669"/>
    <property type="project" value="TreeGrafter"/>
</dbReference>
<dbReference type="SUPFAM" id="SSF49879">
    <property type="entry name" value="SMAD/FHA domain"/>
    <property type="match status" value="1"/>
</dbReference>
<dbReference type="GO" id="GO:0009653">
    <property type="term" value="P:anatomical structure morphogenesis"/>
    <property type="evidence" value="ECO:0007669"/>
    <property type="project" value="TreeGrafter"/>
</dbReference>
<accession>A0A914RUA4</accession>
<dbReference type="InterPro" id="IPR017855">
    <property type="entry name" value="SMAD-like_dom_sf"/>
</dbReference>
<dbReference type="GO" id="GO:0030154">
    <property type="term" value="P:cell differentiation"/>
    <property type="evidence" value="ECO:0007669"/>
    <property type="project" value="TreeGrafter"/>
</dbReference>
<dbReference type="GO" id="GO:0070411">
    <property type="term" value="F:I-SMAD binding"/>
    <property type="evidence" value="ECO:0007669"/>
    <property type="project" value="TreeGrafter"/>
</dbReference>
<dbReference type="Proteomes" id="UP000887564">
    <property type="component" value="Unplaced"/>
</dbReference>
<protein>
    <submittedName>
        <fullName evidence="5">MH2 domain-containing protein</fullName>
    </submittedName>
</protein>
<dbReference type="Gene3D" id="2.60.200.10">
    <property type="match status" value="1"/>
</dbReference>
<dbReference type="GO" id="GO:0030509">
    <property type="term" value="P:BMP signaling pathway"/>
    <property type="evidence" value="ECO:0007669"/>
    <property type="project" value="TreeGrafter"/>
</dbReference>
<dbReference type="WBParaSite" id="PEQ_0000984701-mRNA-1">
    <property type="protein sequence ID" value="PEQ_0000984701-mRNA-1"/>
    <property type="gene ID" value="PEQ_0000984701"/>
</dbReference>
<dbReference type="InterPro" id="IPR001132">
    <property type="entry name" value="SMAD_dom_Dwarfin-type"/>
</dbReference>
<proteinExistence type="predicted"/>
<dbReference type="InterPro" id="IPR013790">
    <property type="entry name" value="Dwarfin"/>
</dbReference>
<dbReference type="GO" id="GO:0071144">
    <property type="term" value="C:heteromeric SMAD protein complex"/>
    <property type="evidence" value="ECO:0007669"/>
    <property type="project" value="TreeGrafter"/>
</dbReference>
<dbReference type="PANTHER" id="PTHR13703:SF65">
    <property type="entry name" value="DWARFIN SMA-3"/>
    <property type="match status" value="1"/>
</dbReference>
<dbReference type="PROSITE" id="PS51076">
    <property type="entry name" value="MH2"/>
    <property type="match status" value="1"/>
</dbReference>
<name>A0A914RUA4_PAREQ</name>